<dbReference type="Pfam" id="PF00042">
    <property type="entry name" value="Globin"/>
    <property type="match status" value="1"/>
</dbReference>
<accession>A0A918XB48</accession>
<name>A0A918XB48_9ACTN</name>
<feature type="domain" description="Globin" evidence="6">
    <location>
        <begin position="10"/>
        <end position="145"/>
    </location>
</feature>
<gene>
    <name evidence="7" type="ORF">GCM10007147_14580</name>
</gene>
<dbReference type="EMBL" id="BMXL01000005">
    <property type="protein sequence ID" value="GHD21323.1"/>
    <property type="molecule type" value="Genomic_DNA"/>
</dbReference>
<dbReference type="GO" id="GO:0071949">
    <property type="term" value="F:FAD binding"/>
    <property type="evidence" value="ECO:0007669"/>
    <property type="project" value="TreeGrafter"/>
</dbReference>
<dbReference type="GO" id="GO:0008941">
    <property type="term" value="F:nitric oxide dioxygenase NAD(P)H activity"/>
    <property type="evidence" value="ECO:0007669"/>
    <property type="project" value="TreeGrafter"/>
</dbReference>
<keyword evidence="5" id="KW-0813">Transport</keyword>
<evidence type="ECO:0000256" key="5">
    <source>
        <dbReference type="RuleBase" id="RU000356"/>
    </source>
</evidence>
<keyword evidence="4" id="KW-0408">Iron</keyword>
<dbReference type="InterPro" id="IPR012292">
    <property type="entry name" value="Globin/Proto"/>
</dbReference>
<evidence type="ECO:0000256" key="3">
    <source>
        <dbReference type="ARBA" id="ARBA00022723"/>
    </source>
</evidence>
<comment type="similarity">
    <text evidence="5">Belongs to the globin family.</text>
</comment>
<dbReference type="GO" id="GO:0020037">
    <property type="term" value="F:heme binding"/>
    <property type="evidence" value="ECO:0007669"/>
    <property type="project" value="InterPro"/>
</dbReference>
<dbReference type="GO" id="GO:0005344">
    <property type="term" value="F:oxygen carrier activity"/>
    <property type="evidence" value="ECO:0007669"/>
    <property type="project" value="UniProtKB-KW"/>
</dbReference>
<dbReference type="PANTHER" id="PTHR43396:SF3">
    <property type="entry name" value="FLAVOHEMOPROTEIN"/>
    <property type="match status" value="1"/>
</dbReference>
<keyword evidence="3" id="KW-0479">Metal-binding</keyword>
<comment type="caution">
    <text evidence="7">The sequence shown here is derived from an EMBL/GenBank/DDBJ whole genome shotgun (WGS) entry which is preliminary data.</text>
</comment>
<dbReference type="CDD" id="cd19753">
    <property type="entry name" value="Mb-like_oxidoreductase"/>
    <property type="match status" value="1"/>
</dbReference>
<dbReference type="GO" id="GO:0019825">
    <property type="term" value="F:oxygen binding"/>
    <property type="evidence" value="ECO:0007669"/>
    <property type="project" value="InterPro"/>
</dbReference>
<dbReference type="AlphaFoldDB" id="A0A918XB48"/>
<dbReference type="InterPro" id="IPR009050">
    <property type="entry name" value="Globin-like_sf"/>
</dbReference>
<keyword evidence="1 5" id="KW-0349">Heme</keyword>
<dbReference type="GO" id="GO:0071500">
    <property type="term" value="P:cellular response to nitrosative stress"/>
    <property type="evidence" value="ECO:0007669"/>
    <property type="project" value="TreeGrafter"/>
</dbReference>
<organism evidence="7 8">
    <name type="scientific">Nocardiopsis kunsanensis</name>
    <dbReference type="NCBI Taxonomy" id="141693"/>
    <lineage>
        <taxon>Bacteria</taxon>
        <taxon>Bacillati</taxon>
        <taxon>Actinomycetota</taxon>
        <taxon>Actinomycetes</taxon>
        <taxon>Streptosporangiales</taxon>
        <taxon>Nocardiopsidaceae</taxon>
        <taxon>Nocardiopsis</taxon>
    </lineage>
</organism>
<reference evidence="7 8" key="1">
    <citation type="journal article" date="2014" name="Int. J. Syst. Evol. Microbiol.">
        <title>Complete genome sequence of Corynebacterium casei LMG S-19264T (=DSM 44701T), isolated from a smear-ripened cheese.</title>
        <authorList>
            <consortium name="US DOE Joint Genome Institute (JGI-PGF)"/>
            <person name="Walter F."/>
            <person name="Albersmeier A."/>
            <person name="Kalinowski J."/>
            <person name="Ruckert C."/>
        </authorList>
    </citation>
    <scope>NUCLEOTIDE SEQUENCE [LARGE SCALE GENOMIC DNA]</scope>
    <source>
        <strain evidence="7 8">KCTC 19473</strain>
    </source>
</reference>
<dbReference type="Gene3D" id="1.10.490.10">
    <property type="entry name" value="Globins"/>
    <property type="match status" value="1"/>
</dbReference>
<evidence type="ECO:0000256" key="2">
    <source>
        <dbReference type="ARBA" id="ARBA00022621"/>
    </source>
</evidence>
<evidence type="ECO:0000256" key="1">
    <source>
        <dbReference type="ARBA" id="ARBA00022617"/>
    </source>
</evidence>
<protein>
    <submittedName>
        <fullName evidence="7">Flavohemoprotein</fullName>
    </submittedName>
</protein>
<proteinExistence type="inferred from homology"/>
<dbReference type="GO" id="GO:0046872">
    <property type="term" value="F:metal ion binding"/>
    <property type="evidence" value="ECO:0007669"/>
    <property type="project" value="UniProtKB-KW"/>
</dbReference>
<sequence length="158" mass="17686">MSHRSLPHVSLPSQEVVELVRQSCADIPEGSTLLAGSFYRNLFKMVPELREMFADDLGPQQQRMADALLAVVRYLDTPDEIAEYLQELGAQHHRQLGVRPEHYPHVGRALIRAVSEVSPGWTSSMSSSWVLVYRWVTAHMLAGAEEAASVSSGHRRTH</sequence>
<dbReference type="InterPro" id="IPR000971">
    <property type="entry name" value="Globin"/>
</dbReference>
<dbReference type="SUPFAM" id="SSF46458">
    <property type="entry name" value="Globin-like"/>
    <property type="match status" value="1"/>
</dbReference>
<evidence type="ECO:0000259" key="6">
    <source>
        <dbReference type="PROSITE" id="PS01033"/>
    </source>
</evidence>
<evidence type="ECO:0000313" key="8">
    <source>
        <dbReference type="Proteomes" id="UP000654947"/>
    </source>
</evidence>
<keyword evidence="8" id="KW-1185">Reference proteome</keyword>
<dbReference type="PANTHER" id="PTHR43396">
    <property type="entry name" value="FLAVOHEMOPROTEIN"/>
    <property type="match status" value="1"/>
</dbReference>
<dbReference type="Proteomes" id="UP000654947">
    <property type="component" value="Unassembled WGS sequence"/>
</dbReference>
<keyword evidence="2 5" id="KW-0561">Oxygen transport</keyword>
<evidence type="ECO:0000313" key="7">
    <source>
        <dbReference type="EMBL" id="GHD21323.1"/>
    </source>
</evidence>
<evidence type="ECO:0000256" key="4">
    <source>
        <dbReference type="ARBA" id="ARBA00023004"/>
    </source>
</evidence>
<dbReference type="PROSITE" id="PS01033">
    <property type="entry name" value="GLOBIN"/>
    <property type="match status" value="1"/>
</dbReference>
<dbReference type="GO" id="GO:0046210">
    <property type="term" value="P:nitric oxide catabolic process"/>
    <property type="evidence" value="ECO:0007669"/>
    <property type="project" value="TreeGrafter"/>
</dbReference>